<dbReference type="InterPro" id="IPR018530">
    <property type="entry name" value="SiaC"/>
</dbReference>
<sequence>MQAIKTVRTDSTPEVIFNPVHNTLFIAGECYPENPNLFFQPIIGTMQAHFDNKVSAKFYARIRLSYVNSASTKSMRQLFMVLNEAAHAGCAVDIDWEFDEEDDAIQDLGEDLMHGLGVTWLNFNEAPFVA</sequence>
<gene>
    <name evidence="2" type="ORF">D3878_10365</name>
</gene>
<evidence type="ECO:0000313" key="3">
    <source>
        <dbReference type="Proteomes" id="UP000266327"/>
    </source>
</evidence>
<accession>A0A3A3G5Y8</accession>
<proteinExistence type="predicted"/>
<protein>
    <submittedName>
        <fullName evidence="2">DUF1987 domain-containing protein</fullName>
    </submittedName>
</protein>
<dbReference type="Pfam" id="PF09345">
    <property type="entry name" value="SiaC"/>
    <property type="match status" value="1"/>
</dbReference>
<keyword evidence="3" id="KW-1185">Reference proteome</keyword>
<dbReference type="OrthoDB" id="5297629at2"/>
<evidence type="ECO:0000259" key="1">
    <source>
        <dbReference type="Pfam" id="PF09345"/>
    </source>
</evidence>
<dbReference type="RefSeq" id="WP_119785394.1">
    <property type="nucleotide sequence ID" value="NZ_QYUQ01000002.1"/>
</dbReference>
<dbReference type="Proteomes" id="UP000266327">
    <property type="component" value="Unassembled WGS sequence"/>
</dbReference>
<reference evidence="3" key="1">
    <citation type="submission" date="2018-09" db="EMBL/GenBank/DDBJ databases">
        <authorList>
            <person name="Zhu H."/>
        </authorList>
    </citation>
    <scope>NUCLEOTIDE SEQUENCE [LARGE SCALE GENOMIC DNA]</scope>
    <source>
        <strain evidence="3">K1S02-23</strain>
    </source>
</reference>
<comment type="caution">
    <text evidence="2">The sequence shown here is derived from an EMBL/GenBank/DDBJ whole genome shotgun (WGS) entry which is preliminary data.</text>
</comment>
<feature type="domain" description="SiaC family regulatory phosphoprotein" evidence="1">
    <location>
        <begin position="8"/>
        <end position="116"/>
    </location>
</feature>
<name>A0A3A3G5Y8_9BURK</name>
<dbReference type="AlphaFoldDB" id="A0A3A3G5Y8"/>
<dbReference type="EMBL" id="QYUQ01000002">
    <property type="protein sequence ID" value="RJG01932.1"/>
    <property type="molecule type" value="Genomic_DNA"/>
</dbReference>
<evidence type="ECO:0000313" key="2">
    <source>
        <dbReference type="EMBL" id="RJG01932.1"/>
    </source>
</evidence>
<organism evidence="2 3">
    <name type="scientific">Noviherbaspirillum sedimenti</name>
    <dbReference type="NCBI Taxonomy" id="2320865"/>
    <lineage>
        <taxon>Bacteria</taxon>
        <taxon>Pseudomonadati</taxon>
        <taxon>Pseudomonadota</taxon>
        <taxon>Betaproteobacteria</taxon>
        <taxon>Burkholderiales</taxon>
        <taxon>Oxalobacteraceae</taxon>
        <taxon>Noviherbaspirillum</taxon>
    </lineage>
</organism>